<evidence type="ECO:0000256" key="1">
    <source>
        <dbReference type="ARBA" id="ARBA00009431"/>
    </source>
</evidence>
<protein>
    <submittedName>
        <fullName evidence="3">Uncharacterized protein</fullName>
    </submittedName>
</protein>
<accession>A0AAV1SBH3</accession>
<evidence type="ECO:0000256" key="2">
    <source>
        <dbReference type="SAM" id="SignalP"/>
    </source>
</evidence>
<organism evidence="3 4">
    <name type="scientific">Dovyalis caffra</name>
    <dbReference type="NCBI Taxonomy" id="77055"/>
    <lineage>
        <taxon>Eukaryota</taxon>
        <taxon>Viridiplantae</taxon>
        <taxon>Streptophyta</taxon>
        <taxon>Embryophyta</taxon>
        <taxon>Tracheophyta</taxon>
        <taxon>Spermatophyta</taxon>
        <taxon>Magnoliopsida</taxon>
        <taxon>eudicotyledons</taxon>
        <taxon>Gunneridae</taxon>
        <taxon>Pentapetalae</taxon>
        <taxon>rosids</taxon>
        <taxon>fabids</taxon>
        <taxon>Malpighiales</taxon>
        <taxon>Salicaceae</taxon>
        <taxon>Flacourtieae</taxon>
        <taxon>Dovyalis</taxon>
    </lineage>
</organism>
<dbReference type="Pfam" id="PF00450">
    <property type="entry name" value="Peptidase_S10"/>
    <property type="match status" value="1"/>
</dbReference>
<dbReference type="Proteomes" id="UP001314170">
    <property type="component" value="Unassembled WGS sequence"/>
</dbReference>
<name>A0AAV1SBH3_9ROSI</name>
<feature type="chain" id="PRO_5043898012" evidence="2">
    <location>
        <begin position="23"/>
        <end position="172"/>
    </location>
</feature>
<comment type="caution">
    <text evidence="3">The sequence shown here is derived from an EMBL/GenBank/DDBJ whole genome shotgun (WGS) entry which is preliminary data.</text>
</comment>
<dbReference type="InterPro" id="IPR029058">
    <property type="entry name" value="AB_hydrolase_fold"/>
</dbReference>
<evidence type="ECO:0000313" key="4">
    <source>
        <dbReference type="Proteomes" id="UP001314170"/>
    </source>
</evidence>
<dbReference type="AlphaFoldDB" id="A0AAV1SBH3"/>
<dbReference type="GO" id="GO:0006508">
    <property type="term" value="P:proteolysis"/>
    <property type="evidence" value="ECO:0007669"/>
    <property type="project" value="InterPro"/>
</dbReference>
<keyword evidence="4" id="KW-1185">Reference proteome</keyword>
<reference evidence="3 4" key="1">
    <citation type="submission" date="2024-01" db="EMBL/GenBank/DDBJ databases">
        <authorList>
            <person name="Waweru B."/>
        </authorList>
    </citation>
    <scope>NUCLEOTIDE SEQUENCE [LARGE SCALE GENOMIC DNA]</scope>
</reference>
<feature type="signal peptide" evidence="2">
    <location>
        <begin position="1"/>
        <end position="22"/>
    </location>
</feature>
<dbReference type="Gene3D" id="3.40.50.1820">
    <property type="entry name" value="alpha/beta hydrolase"/>
    <property type="match status" value="1"/>
</dbReference>
<dbReference type="SUPFAM" id="SSF53474">
    <property type="entry name" value="alpha/beta-Hydrolases"/>
    <property type="match status" value="1"/>
</dbReference>
<dbReference type="GO" id="GO:0004185">
    <property type="term" value="F:serine-type carboxypeptidase activity"/>
    <property type="evidence" value="ECO:0007669"/>
    <property type="project" value="InterPro"/>
</dbReference>
<evidence type="ECO:0000313" key="3">
    <source>
        <dbReference type="EMBL" id="CAK7347588.1"/>
    </source>
</evidence>
<sequence>MKPTTSPLLLLLLLLLSLYLLAFPISCNDNQITSLRKLIKSRKSAKAPRSDAWVEMDTTYGRLSSVYVGNQDGLMETDKIDTLPGQPTGVDLNQYAGYVTVDPKNGRALFYYFVESPQDSSTKPLVLWLNGDDLEPRVTLILMEGNMNSLFASEQPLIYILQVDEIKWLVIV</sequence>
<dbReference type="InterPro" id="IPR001563">
    <property type="entry name" value="Peptidase_S10"/>
</dbReference>
<comment type="similarity">
    <text evidence="1">Belongs to the peptidase S10 family.</text>
</comment>
<gene>
    <name evidence="3" type="ORF">DCAF_LOCUS20276</name>
</gene>
<dbReference type="EMBL" id="CAWUPB010001173">
    <property type="protein sequence ID" value="CAK7347588.1"/>
    <property type="molecule type" value="Genomic_DNA"/>
</dbReference>
<keyword evidence="2" id="KW-0732">Signal</keyword>
<proteinExistence type="inferred from homology"/>